<gene>
    <name evidence="9" type="primary">CRQ</name>
</gene>
<keyword evidence="4 8" id="KW-0812">Transmembrane</keyword>
<evidence type="ECO:0000256" key="5">
    <source>
        <dbReference type="ARBA" id="ARBA00022989"/>
    </source>
</evidence>
<accession>V5I893</accession>
<evidence type="ECO:0000256" key="4">
    <source>
        <dbReference type="ARBA" id="ARBA00022692"/>
    </source>
</evidence>
<evidence type="ECO:0000256" key="3">
    <source>
        <dbReference type="ARBA" id="ARBA00022475"/>
    </source>
</evidence>
<evidence type="ECO:0000256" key="2">
    <source>
        <dbReference type="ARBA" id="ARBA00010532"/>
    </source>
</evidence>
<evidence type="ECO:0000256" key="7">
    <source>
        <dbReference type="ARBA" id="ARBA00023180"/>
    </source>
</evidence>
<comment type="similarity">
    <text evidence="2">Belongs to the CD36 family.</text>
</comment>
<keyword evidence="3" id="KW-1003">Cell membrane</keyword>
<evidence type="ECO:0000256" key="8">
    <source>
        <dbReference type="SAM" id="Phobius"/>
    </source>
</evidence>
<name>V5I893_ANOGL</name>
<dbReference type="PANTHER" id="PTHR11923:SF114">
    <property type="entry name" value="FI02050P-RELATED"/>
    <property type="match status" value="1"/>
</dbReference>
<dbReference type="GO" id="GO:0005044">
    <property type="term" value="F:scavenger receptor activity"/>
    <property type="evidence" value="ECO:0007669"/>
    <property type="project" value="TreeGrafter"/>
</dbReference>
<dbReference type="EMBL" id="GALX01005085">
    <property type="protein sequence ID" value="JAB63381.1"/>
    <property type="molecule type" value="Transcribed_RNA"/>
</dbReference>
<dbReference type="PANTHER" id="PTHR11923">
    <property type="entry name" value="SCAVENGER RECEPTOR CLASS B TYPE-1 SR-B1"/>
    <property type="match status" value="1"/>
</dbReference>
<reference evidence="9" key="1">
    <citation type="submission" date="2013-07" db="EMBL/GenBank/DDBJ databases">
        <title>Midgut Transcriptome Profiling of Anoplphora glabripennis, a Lignocellulose Degrading, Wood-Boring Cerambycid.</title>
        <authorList>
            <person name="Scully E.D."/>
            <person name="Hoover K."/>
            <person name="Carlson J.E."/>
            <person name="Tien M."/>
            <person name="Geib S.M."/>
        </authorList>
    </citation>
    <scope>NUCLEOTIDE SEQUENCE</scope>
</reference>
<proteinExistence type="inferred from homology"/>
<evidence type="ECO:0000313" key="9">
    <source>
        <dbReference type="EMBL" id="JAB63381.1"/>
    </source>
</evidence>
<dbReference type="GO" id="GO:0005886">
    <property type="term" value="C:plasma membrane"/>
    <property type="evidence" value="ECO:0007669"/>
    <property type="project" value="UniProtKB-SubCell"/>
</dbReference>
<keyword evidence="7" id="KW-0325">Glycoprotein</keyword>
<dbReference type="PRINTS" id="PR01609">
    <property type="entry name" value="CD36FAMILY"/>
</dbReference>
<feature type="transmembrane region" description="Helical" evidence="8">
    <location>
        <begin position="12"/>
        <end position="31"/>
    </location>
</feature>
<dbReference type="AlphaFoldDB" id="V5I893"/>
<organism evidence="9">
    <name type="scientific">Anoplophora glabripennis</name>
    <name type="common">Asian longhorn beetle</name>
    <name type="synonym">Anoplophora nobilis</name>
    <dbReference type="NCBI Taxonomy" id="217634"/>
    <lineage>
        <taxon>Eukaryota</taxon>
        <taxon>Metazoa</taxon>
        <taxon>Ecdysozoa</taxon>
        <taxon>Arthropoda</taxon>
        <taxon>Hexapoda</taxon>
        <taxon>Insecta</taxon>
        <taxon>Pterygota</taxon>
        <taxon>Neoptera</taxon>
        <taxon>Endopterygota</taxon>
        <taxon>Coleoptera</taxon>
        <taxon>Polyphaga</taxon>
        <taxon>Cucujiformia</taxon>
        <taxon>Chrysomeloidea</taxon>
        <taxon>Cerambycidae</taxon>
        <taxon>Lamiinae</taxon>
        <taxon>Lamiini</taxon>
        <taxon>Anoplophora</taxon>
    </lineage>
</organism>
<keyword evidence="5 8" id="KW-1133">Transmembrane helix</keyword>
<evidence type="ECO:0000256" key="6">
    <source>
        <dbReference type="ARBA" id="ARBA00023136"/>
    </source>
</evidence>
<dbReference type="InterPro" id="IPR002159">
    <property type="entry name" value="CD36_fam"/>
</dbReference>
<evidence type="ECO:0000256" key="1">
    <source>
        <dbReference type="ARBA" id="ARBA00004236"/>
    </source>
</evidence>
<sequence>MGCCTTNCQKWTTFSLAGVFLLLGILIAVLWDGIFHKIVDHELSLANNKTKGYINWKETPIPMYLQFYLFNWTNPEDIRNITIKPNFKEHGPYTYYEHHIRENITFNDNGTISFQTKRLWKFLPEKSVGSLSDNITTLNPIVVTVGNMVKYKHYLVKRGVNFFLKEKKVTLAITKTVDEFIFKGYDDPLLDLVHKLNISGVNVPYTKFGWFVERNGSAEYDGMYNMYNGENDIEKLGLLNTWNYNNTVSFLKGNCSKVEGTTGELWYPPRDRSTIKLFSSDLCSSVELMKVDKYTTYGIEGDKYWGSEKVFDNGTTYPEMKCFIPEGVQLPSGVRNVSSCKFGAPAFISYAHFTWLTLSTEKL</sequence>
<keyword evidence="6 8" id="KW-0472">Membrane</keyword>
<comment type="subcellular location">
    <subcellularLocation>
        <location evidence="1">Cell membrane</location>
    </subcellularLocation>
</comment>
<protein>
    <submittedName>
        <fullName evidence="9">Protein croquemort</fullName>
    </submittedName>
</protein>
<dbReference type="Pfam" id="PF01130">
    <property type="entry name" value="CD36"/>
    <property type="match status" value="1"/>
</dbReference>
<dbReference type="GO" id="GO:0005737">
    <property type="term" value="C:cytoplasm"/>
    <property type="evidence" value="ECO:0007669"/>
    <property type="project" value="TreeGrafter"/>
</dbReference>
<dbReference type="OrthoDB" id="514335at2759"/>